<feature type="region of interest" description="Disordered" evidence="1">
    <location>
        <begin position="32"/>
        <end position="56"/>
    </location>
</feature>
<sequence>MKKPGRFLAPVVIAGITVGFLASAYKFVFSKSESSKQTTSHKHDSEKSSNDSKASS</sequence>
<accession>A0A009I8A8</accession>
<proteinExistence type="predicted"/>
<evidence type="ECO:0000256" key="1">
    <source>
        <dbReference type="SAM" id="MobiDB-lite"/>
    </source>
</evidence>
<name>A0A009I8A8_ACIB9</name>
<dbReference type="RefSeq" id="WP_000742884.1">
    <property type="nucleotide sequence ID" value="NZ_JEWH01000009.1"/>
</dbReference>
<dbReference type="EMBL" id="JEWH01000009">
    <property type="protein sequence ID" value="EXB06691.1"/>
    <property type="molecule type" value="Genomic_DNA"/>
</dbReference>
<protein>
    <submittedName>
        <fullName evidence="2">Uncharacterized protein</fullName>
    </submittedName>
</protein>
<organism evidence="2 3">
    <name type="scientific">Acinetobacter baumannii (strain 1295743)</name>
    <dbReference type="NCBI Taxonomy" id="1310613"/>
    <lineage>
        <taxon>Bacteria</taxon>
        <taxon>Pseudomonadati</taxon>
        <taxon>Pseudomonadota</taxon>
        <taxon>Gammaproteobacteria</taxon>
        <taxon>Moraxellales</taxon>
        <taxon>Moraxellaceae</taxon>
        <taxon>Acinetobacter</taxon>
        <taxon>Acinetobacter calcoaceticus/baumannii complex</taxon>
    </lineage>
</organism>
<feature type="compositionally biased region" description="Basic and acidic residues" evidence="1">
    <location>
        <begin position="41"/>
        <end position="50"/>
    </location>
</feature>
<evidence type="ECO:0000313" key="3">
    <source>
        <dbReference type="Proteomes" id="UP000020595"/>
    </source>
</evidence>
<dbReference type="AlphaFoldDB" id="A0A009I8A8"/>
<reference evidence="2 3" key="1">
    <citation type="submission" date="2014-02" db="EMBL/GenBank/DDBJ databases">
        <title>Comparative genomics and transcriptomics to identify genetic mechanisms underlying the emergence of carbapenem resistant Acinetobacter baumannii (CRAb).</title>
        <authorList>
            <person name="Harris A.D."/>
            <person name="Johnson K.J."/>
            <person name="George J."/>
            <person name="Shefchek K."/>
            <person name="Daugherty S.C."/>
            <person name="Parankush S."/>
            <person name="Sadzewicz L."/>
            <person name="Tallon L."/>
            <person name="Sengamalay N."/>
            <person name="Hazen T.H."/>
            <person name="Rasko D.A."/>
        </authorList>
    </citation>
    <scope>NUCLEOTIDE SEQUENCE [LARGE SCALE GENOMIC DNA]</scope>
    <source>
        <strain evidence="2 3">1295743</strain>
    </source>
</reference>
<evidence type="ECO:0000313" key="2">
    <source>
        <dbReference type="EMBL" id="EXB06691.1"/>
    </source>
</evidence>
<dbReference type="PATRIC" id="fig|1310613.3.peg.1055"/>
<dbReference type="Proteomes" id="UP000020595">
    <property type="component" value="Unassembled WGS sequence"/>
</dbReference>
<comment type="caution">
    <text evidence="2">The sequence shown here is derived from an EMBL/GenBank/DDBJ whole genome shotgun (WGS) entry which is preliminary data.</text>
</comment>
<gene>
    <name evidence="2" type="ORF">J512_1102</name>
</gene>